<evidence type="ECO:0000256" key="1">
    <source>
        <dbReference type="SAM" id="SignalP"/>
    </source>
</evidence>
<evidence type="ECO:0000313" key="3">
    <source>
        <dbReference type="EMBL" id="SKD09128.1"/>
    </source>
</evidence>
<keyword evidence="4" id="KW-1185">Reference proteome</keyword>
<dbReference type="EMBL" id="FUZZ01000004">
    <property type="protein sequence ID" value="SKD09128.1"/>
    <property type="molecule type" value="Genomic_DNA"/>
</dbReference>
<feature type="signal peptide" evidence="1">
    <location>
        <begin position="1"/>
        <end position="21"/>
    </location>
</feature>
<protein>
    <recommendedName>
        <fullName evidence="2">DUF5017 domain-containing protein</fullName>
    </recommendedName>
</protein>
<evidence type="ECO:0000313" key="4">
    <source>
        <dbReference type="Proteomes" id="UP000190166"/>
    </source>
</evidence>
<proteinExistence type="predicted"/>
<reference evidence="3 4" key="1">
    <citation type="submission" date="2017-02" db="EMBL/GenBank/DDBJ databases">
        <authorList>
            <person name="Peterson S.W."/>
        </authorList>
    </citation>
    <scope>NUCLEOTIDE SEQUENCE [LARGE SCALE GENOMIC DNA]</scope>
    <source>
        <strain evidence="3 4">DSM 18108</strain>
    </source>
</reference>
<accession>A0A1T5P9T2</accession>
<evidence type="ECO:0000259" key="2">
    <source>
        <dbReference type="Pfam" id="PF16409"/>
    </source>
</evidence>
<dbReference type="Proteomes" id="UP000190166">
    <property type="component" value="Unassembled WGS sequence"/>
</dbReference>
<dbReference type="Pfam" id="PF16409">
    <property type="entry name" value="DUF5017"/>
    <property type="match status" value="1"/>
</dbReference>
<dbReference type="PROSITE" id="PS51257">
    <property type="entry name" value="PROKAR_LIPOPROTEIN"/>
    <property type="match status" value="1"/>
</dbReference>
<sequence>MLKHIHMKKSFIILLSFFAVACSKKMEIDTPDFNVALDPAKLVSDTFTYRLGDTTRFKFSGSAGNIAFYSGEPGKRYDGRASANKLGKITLGFSSKSEFGTQTNTLQVLATNKLAGLDSAAVVNAAWTNITSRGAVATNATVVPFGTADLTDLVANENDSLFIAFKYSGVTGTTQRTWTITEFIVNNVLPEKTVSLSSLSADVAYWTRYGNVWSPANGRWTASATDLKITGGGGSAASNTSWIITKPLYIGRVPGDVSTGIKSINEPDKEEYAFVYPSPGVYKATFVAFNHTLDEQKSVVRELIIKVTP</sequence>
<gene>
    <name evidence="3" type="ORF">SAMN05660461_5009</name>
</gene>
<dbReference type="AlphaFoldDB" id="A0A1T5P9T2"/>
<organism evidence="3 4">
    <name type="scientific">Chitinophaga ginsengisegetis</name>
    <dbReference type="NCBI Taxonomy" id="393003"/>
    <lineage>
        <taxon>Bacteria</taxon>
        <taxon>Pseudomonadati</taxon>
        <taxon>Bacteroidota</taxon>
        <taxon>Chitinophagia</taxon>
        <taxon>Chitinophagales</taxon>
        <taxon>Chitinophagaceae</taxon>
        <taxon>Chitinophaga</taxon>
    </lineage>
</organism>
<dbReference type="InterPro" id="IPR032185">
    <property type="entry name" value="DUF5017"/>
</dbReference>
<dbReference type="STRING" id="393003.SAMN05660461_5009"/>
<name>A0A1T5P9T2_9BACT</name>
<feature type="chain" id="PRO_5012730439" description="DUF5017 domain-containing protein" evidence="1">
    <location>
        <begin position="22"/>
        <end position="309"/>
    </location>
</feature>
<feature type="domain" description="DUF5017" evidence="2">
    <location>
        <begin position="22"/>
        <end position="193"/>
    </location>
</feature>
<keyword evidence="1" id="KW-0732">Signal</keyword>